<protein>
    <submittedName>
        <fullName evidence="1">Uncharacterized protein</fullName>
    </submittedName>
</protein>
<evidence type="ECO:0000313" key="1">
    <source>
        <dbReference type="EMBL" id="GAJ29136.1"/>
    </source>
</evidence>
<reference evidence="2" key="1">
    <citation type="journal article" date="2014" name="FEMS Microbiol. Lett.">
        <title>Draft Genomic DNA Sequence of the Facultatively Methylotrophic Bacterium Acidomonas methanolica type strain MB58.</title>
        <authorList>
            <person name="Higashiura N."/>
            <person name="Hadano H."/>
            <person name="Hirakawa H."/>
            <person name="Matsutani M."/>
            <person name="Takabe S."/>
            <person name="Matsushita K."/>
            <person name="Azuma Y."/>
        </authorList>
    </citation>
    <scope>NUCLEOTIDE SEQUENCE [LARGE SCALE GENOMIC DNA]</scope>
    <source>
        <strain evidence="2">MB58</strain>
    </source>
</reference>
<name>A0A023D5R9_ACIMT</name>
<accession>A0A023D5R9</accession>
<comment type="caution">
    <text evidence="1">The sequence shown here is derived from an EMBL/GenBank/DDBJ whole genome shotgun (WGS) entry which is preliminary data.</text>
</comment>
<sequence length="111" mass="12554">MAGASHPNIKTKGHDMRWIVTTDHHGGCIGLGEDANGVPARGTPEQGAALPMDFRLHLANGDVLFEGRCSDIDADWWHGFEPLSYLWAPFRCRRLSYRRAGTDEPWRWLRP</sequence>
<dbReference type="AlphaFoldDB" id="A0A023D5R9"/>
<organism evidence="1 2">
    <name type="scientific">Acidomonas methanolica NBRC 104435</name>
    <dbReference type="NCBI Taxonomy" id="1231351"/>
    <lineage>
        <taxon>Bacteria</taxon>
        <taxon>Pseudomonadati</taxon>
        <taxon>Pseudomonadota</taxon>
        <taxon>Alphaproteobacteria</taxon>
        <taxon>Acetobacterales</taxon>
        <taxon>Acetobacteraceae</taxon>
        <taxon>Acidomonas</taxon>
    </lineage>
</organism>
<evidence type="ECO:0000313" key="2">
    <source>
        <dbReference type="Proteomes" id="UP000019760"/>
    </source>
</evidence>
<gene>
    <name evidence="1" type="ORF">Amme_048_035</name>
</gene>
<dbReference type="Proteomes" id="UP000019760">
    <property type="component" value="Unassembled WGS sequence"/>
</dbReference>
<keyword evidence="2" id="KW-1185">Reference proteome</keyword>
<reference evidence="1 2" key="2">
    <citation type="journal article" date="2014" name="FEMS Microbiol. Lett.">
        <title>Draft genomic DNA sequence of the facultatively methylotrophic bacterium Acidomonas methanolica type strain MB58.</title>
        <authorList>
            <person name="Higashiura N."/>
            <person name="Hadano H."/>
            <person name="Hirakawa H."/>
            <person name="Matsutani M."/>
            <person name="Takabe S."/>
            <person name="Matsushita K."/>
            <person name="Azuma Y."/>
        </authorList>
    </citation>
    <scope>NUCLEOTIDE SEQUENCE [LARGE SCALE GENOMIC DNA]</scope>
    <source>
        <strain evidence="1 2">MB58</strain>
    </source>
</reference>
<dbReference type="EMBL" id="BAND01000048">
    <property type="protein sequence ID" value="GAJ29136.1"/>
    <property type="molecule type" value="Genomic_DNA"/>
</dbReference>
<proteinExistence type="predicted"/>